<reference evidence="7" key="3">
    <citation type="submission" date="2015-06" db="UniProtKB">
        <authorList>
            <consortium name="EnsemblProtists"/>
        </authorList>
    </citation>
    <scope>IDENTIFICATION</scope>
</reference>
<dbReference type="HAMAP" id="MF_00902">
    <property type="entry name" value="TatC"/>
    <property type="match status" value="1"/>
</dbReference>
<dbReference type="GO" id="GO:0065002">
    <property type="term" value="P:intracellular protein transmembrane transport"/>
    <property type="evidence" value="ECO:0007669"/>
    <property type="project" value="TreeGrafter"/>
</dbReference>
<dbReference type="SMR" id="A0A0C3SG95"/>
<dbReference type="EnsemblProtists" id="AAC35684">
    <property type="protein sequence ID" value="AAC35684"/>
    <property type="gene ID" value="EGPrGTG00000000014"/>
</dbReference>
<evidence type="ECO:0000256" key="5">
    <source>
        <dbReference type="ARBA" id="ARBA00023136"/>
    </source>
</evidence>
<name>A0A0C3SG95_GUITC</name>
<evidence type="ECO:0000256" key="2">
    <source>
        <dbReference type="ARBA" id="ARBA00008882"/>
    </source>
</evidence>
<protein>
    <recommendedName>
        <fullName evidence="9">Sec-independent protein translocase component TatC</fullName>
    </recommendedName>
</protein>
<dbReference type="PRINTS" id="PR01840">
    <property type="entry name" value="TATCFAMILY"/>
</dbReference>
<feature type="transmembrane region" description="Helical" evidence="6">
    <location>
        <begin position="237"/>
        <end position="256"/>
    </location>
</feature>
<feature type="transmembrane region" description="Helical" evidence="6">
    <location>
        <begin position="202"/>
        <end position="225"/>
    </location>
</feature>
<dbReference type="PROSITE" id="PS01218">
    <property type="entry name" value="TATC"/>
    <property type="match status" value="1"/>
</dbReference>
<dbReference type="AlphaFoldDB" id="A0A0C3SG95"/>
<evidence type="ECO:0000313" key="8">
    <source>
        <dbReference type="Proteomes" id="UP000011087"/>
    </source>
</evidence>
<evidence type="ECO:0008006" key="9">
    <source>
        <dbReference type="Google" id="ProtNLM"/>
    </source>
</evidence>
<accession>A0A0C3SG95</accession>
<feature type="transmembrane region" description="Helical" evidence="6">
    <location>
        <begin position="112"/>
        <end position="140"/>
    </location>
</feature>
<dbReference type="InterPro" id="IPR002033">
    <property type="entry name" value="TatC"/>
</dbReference>
<dbReference type="PANTHER" id="PTHR30371">
    <property type="entry name" value="SEC-INDEPENDENT PROTEIN TRANSLOCASE PROTEIN TATC"/>
    <property type="match status" value="1"/>
</dbReference>
<comment type="similarity">
    <text evidence="2">Belongs to the TatC family.</text>
</comment>
<dbReference type="PANTHER" id="PTHR30371:SF0">
    <property type="entry name" value="SEC-INDEPENDENT PROTEIN TRANSLOCASE PROTEIN TATC, CHLOROPLASTIC-RELATED"/>
    <property type="match status" value="1"/>
</dbReference>
<organism evidence="7 8">
    <name type="scientific">Guillardia theta (strain CCMP2712)</name>
    <name type="common">Cryptophyte</name>
    <dbReference type="NCBI Taxonomy" id="905079"/>
    <lineage>
        <taxon>Eukaryota</taxon>
        <taxon>Cryptophyceae</taxon>
        <taxon>Pyrenomonadales</taxon>
        <taxon>Geminigeraceae</taxon>
        <taxon>Guillardia</taxon>
    </lineage>
</organism>
<sequence>MLFNLTVLVMKTFKFHYKFILLFSNKFRFYLYYYMKTRSNSVLIPYTLNFKQVEAEMSLAEHLEEIRQRAFWSFSVLTTMIISCIIFVKNIVKTLQEPAAGIKFLQFAPGEYFFASIKVAAYSGILISSPFIVYQILLFVLPGMTKDERKTLLPIIIGSMILFLLGLIFGYYILVPASLNFFIKYGSDVVEPFWSFEQYFEFILVLLFGTALAFQLPVLQLVLGFLRIVSGKTMFSIWRYVILLSTVVGAVLTPSVDPLTQILLSSIILILYFGGASLVLVVEGSQKNNN</sequence>
<comment type="subcellular location">
    <subcellularLocation>
        <location evidence="1">Membrane</location>
        <topology evidence="1">Multi-pass membrane protein</topology>
    </subcellularLocation>
</comment>
<dbReference type="Pfam" id="PF00902">
    <property type="entry name" value="TatC"/>
    <property type="match status" value="1"/>
</dbReference>
<reference evidence="8" key="1">
    <citation type="journal article" date="2012" name="Nature">
        <title>Algal genomes reveal evolutionary mosaicism and the fate of nucleomorphs.</title>
        <authorList>
            <consortium name="DOE Joint Genome Institute"/>
            <person name="Curtis B.A."/>
            <person name="Tanifuji G."/>
            <person name="Burki F."/>
            <person name="Gruber A."/>
            <person name="Irimia M."/>
            <person name="Maruyama S."/>
            <person name="Arias M.C."/>
            <person name="Ball S.G."/>
            <person name="Gile G.H."/>
            <person name="Hirakawa Y."/>
            <person name="Hopkins J.F."/>
            <person name="Kuo A."/>
            <person name="Rensing S.A."/>
            <person name="Schmutz J."/>
            <person name="Symeonidi A."/>
            <person name="Elias M."/>
            <person name="Eveleigh R.J."/>
            <person name="Herman E.K."/>
            <person name="Klute M.J."/>
            <person name="Nakayama T."/>
            <person name="Obornik M."/>
            <person name="Reyes-Prieto A."/>
            <person name="Armbrust E.V."/>
            <person name="Aves S.J."/>
            <person name="Beiko R.G."/>
            <person name="Coutinho P."/>
            <person name="Dacks J.B."/>
            <person name="Durnford D.G."/>
            <person name="Fast N.M."/>
            <person name="Green B.R."/>
            <person name="Grisdale C.J."/>
            <person name="Hempel F."/>
            <person name="Henrissat B."/>
            <person name="Hoppner M.P."/>
            <person name="Ishida K."/>
            <person name="Kim E."/>
            <person name="Koreny L."/>
            <person name="Kroth P.G."/>
            <person name="Liu Y."/>
            <person name="Malik S.B."/>
            <person name="Maier U.G."/>
            <person name="McRose D."/>
            <person name="Mock T."/>
            <person name="Neilson J.A."/>
            <person name="Onodera N.T."/>
            <person name="Poole A.M."/>
            <person name="Pritham E.J."/>
            <person name="Richards T.A."/>
            <person name="Rocap G."/>
            <person name="Roy S.W."/>
            <person name="Sarai C."/>
            <person name="Schaack S."/>
            <person name="Shirato S."/>
            <person name="Slamovits C.H."/>
            <person name="Spencer D.F."/>
            <person name="Suzuki S."/>
            <person name="Worden A.Z."/>
            <person name="Zauner S."/>
            <person name="Barry K."/>
            <person name="Bell C."/>
            <person name="Bharti A.K."/>
            <person name="Crow J.A."/>
            <person name="Grimwood J."/>
            <person name="Kramer R."/>
            <person name="Lindquist E."/>
            <person name="Lucas S."/>
            <person name="Salamov A."/>
            <person name="McFadden G.I."/>
            <person name="Lane C.E."/>
            <person name="Keeling P.J."/>
            <person name="Gray M.W."/>
            <person name="Grigoriev I.V."/>
            <person name="Archibald J.M."/>
        </authorList>
    </citation>
    <scope>NUCLEOTIDE SEQUENCE</scope>
    <source>
        <strain evidence="8">CCMP2712</strain>
    </source>
</reference>
<feature type="transmembrane region" description="Helical" evidence="6">
    <location>
        <begin position="15"/>
        <end position="33"/>
    </location>
</feature>
<dbReference type="EMBL" id="AF041468">
    <property type="status" value="NOT_ANNOTATED_CDS"/>
    <property type="molecule type" value="Genomic_DNA"/>
</dbReference>
<feature type="transmembrane region" description="Helical" evidence="6">
    <location>
        <begin position="262"/>
        <end position="282"/>
    </location>
</feature>
<keyword evidence="8" id="KW-1185">Reference proteome</keyword>
<dbReference type="NCBIfam" id="TIGR00945">
    <property type="entry name" value="tatC"/>
    <property type="match status" value="1"/>
</dbReference>
<feature type="transmembrane region" description="Helical" evidence="6">
    <location>
        <begin position="152"/>
        <end position="174"/>
    </location>
</feature>
<reference evidence="8" key="2">
    <citation type="submission" date="2012-11" db="EMBL/GenBank/DDBJ databases">
        <authorList>
            <person name="Kuo A."/>
            <person name="Curtis B.A."/>
            <person name="Tanifuji G."/>
            <person name="Burki F."/>
            <person name="Gruber A."/>
            <person name="Irimia M."/>
            <person name="Maruyama S."/>
            <person name="Arias M.C."/>
            <person name="Ball S.G."/>
            <person name="Gile G.H."/>
            <person name="Hirakawa Y."/>
            <person name="Hopkins J.F."/>
            <person name="Rensing S.A."/>
            <person name="Schmutz J."/>
            <person name="Symeonidi A."/>
            <person name="Elias M."/>
            <person name="Eveleigh R.J."/>
            <person name="Herman E.K."/>
            <person name="Klute M.J."/>
            <person name="Nakayama T."/>
            <person name="Obornik M."/>
            <person name="Reyes-Prieto A."/>
            <person name="Armbrust E.V."/>
            <person name="Aves S.J."/>
            <person name="Beiko R.G."/>
            <person name="Coutinho P."/>
            <person name="Dacks J.B."/>
            <person name="Durnford D.G."/>
            <person name="Fast N.M."/>
            <person name="Green B.R."/>
            <person name="Grisdale C."/>
            <person name="Hempe F."/>
            <person name="Henrissat B."/>
            <person name="Hoppner M.P."/>
            <person name="Ishida K.-I."/>
            <person name="Kim E."/>
            <person name="Koreny L."/>
            <person name="Kroth P.G."/>
            <person name="Liu Y."/>
            <person name="Malik S.-B."/>
            <person name="Maier U.G."/>
            <person name="McRose D."/>
            <person name="Mock T."/>
            <person name="Neilson J.A."/>
            <person name="Onodera N.T."/>
            <person name="Poole A.M."/>
            <person name="Pritham E.J."/>
            <person name="Richards T.A."/>
            <person name="Rocap G."/>
            <person name="Roy S.W."/>
            <person name="Sarai C."/>
            <person name="Schaack S."/>
            <person name="Shirato S."/>
            <person name="Slamovits C.H."/>
            <person name="Spencer D.F."/>
            <person name="Suzuki S."/>
            <person name="Worden A.Z."/>
            <person name="Zauner S."/>
            <person name="Barry K."/>
            <person name="Bell C."/>
            <person name="Bharti A.K."/>
            <person name="Crow J.A."/>
            <person name="Grimwood J."/>
            <person name="Kramer R."/>
            <person name="Lindquist E."/>
            <person name="Lucas S."/>
            <person name="Salamov A."/>
            <person name="McFadden G.I."/>
            <person name="Lane C.E."/>
            <person name="Keeling P.J."/>
            <person name="Gray M.W."/>
            <person name="Grigoriev I.V."/>
            <person name="Archibald J.M."/>
        </authorList>
    </citation>
    <scope>NUCLEOTIDE SEQUENCE</scope>
    <source>
        <strain evidence="8">CCMP2712</strain>
    </source>
</reference>
<proteinExistence type="inferred from homology"/>
<evidence type="ECO:0000256" key="1">
    <source>
        <dbReference type="ARBA" id="ARBA00004141"/>
    </source>
</evidence>
<evidence type="ECO:0000256" key="4">
    <source>
        <dbReference type="ARBA" id="ARBA00022989"/>
    </source>
</evidence>
<keyword evidence="3 6" id="KW-0812">Transmembrane</keyword>
<keyword evidence="5 6" id="KW-0472">Membrane</keyword>
<dbReference type="GO" id="GO:0009977">
    <property type="term" value="F:proton motive force dependent protein transmembrane transporter activity"/>
    <property type="evidence" value="ECO:0007669"/>
    <property type="project" value="TreeGrafter"/>
</dbReference>
<dbReference type="OMA" id="AWAFIAP"/>
<evidence type="ECO:0000256" key="6">
    <source>
        <dbReference type="SAM" id="Phobius"/>
    </source>
</evidence>
<dbReference type="GO" id="GO:0033281">
    <property type="term" value="C:TAT protein transport complex"/>
    <property type="evidence" value="ECO:0007669"/>
    <property type="project" value="TreeGrafter"/>
</dbReference>
<feature type="transmembrane region" description="Helical" evidence="6">
    <location>
        <begin position="71"/>
        <end position="92"/>
    </location>
</feature>
<dbReference type="Proteomes" id="UP000011087">
    <property type="component" value="Unassembled WGS sequence"/>
</dbReference>
<keyword evidence="4 6" id="KW-1133">Transmembrane helix</keyword>
<dbReference type="InterPro" id="IPR019820">
    <property type="entry name" value="Sec-indep_translocase_CS"/>
</dbReference>
<evidence type="ECO:0000313" key="7">
    <source>
        <dbReference type="EnsemblProtists" id="AAC35684"/>
    </source>
</evidence>
<dbReference type="GO" id="GO:0043953">
    <property type="term" value="P:protein transport by the Tat complex"/>
    <property type="evidence" value="ECO:0007669"/>
    <property type="project" value="TreeGrafter"/>
</dbReference>
<evidence type="ECO:0000256" key="3">
    <source>
        <dbReference type="ARBA" id="ARBA00022692"/>
    </source>
</evidence>